<name>A0A1Y5IB36_OSTTA</name>
<feature type="region of interest" description="Disordered" evidence="4">
    <location>
        <begin position="23"/>
        <end position="83"/>
    </location>
</feature>
<reference evidence="6" key="1">
    <citation type="submission" date="2017-04" db="EMBL/GenBank/DDBJ databases">
        <title>Population genomics of picophytoplankton unveils novel chromosome hypervariability.</title>
        <authorList>
            <consortium name="DOE Joint Genome Institute"/>
            <person name="Blanc-Mathieu R."/>
            <person name="Krasovec M."/>
            <person name="Hebrard M."/>
            <person name="Yau S."/>
            <person name="Desgranges E."/>
            <person name="Martin J."/>
            <person name="Schackwitz W."/>
            <person name="Kuo A."/>
            <person name="Salin G."/>
            <person name="Donnadieu C."/>
            <person name="Desdevises Y."/>
            <person name="Sanchez-Ferandin S."/>
            <person name="Moreau H."/>
            <person name="Rivals E."/>
            <person name="Grigoriev I.V."/>
            <person name="Grimsley N."/>
            <person name="Eyre-Walker A."/>
            <person name="Piganeau G."/>
        </authorList>
    </citation>
    <scope>NUCLEOTIDE SEQUENCE [LARGE SCALE GENOMIC DNA]</scope>
    <source>
        <strain evidence="6">RCC 1115</strain>
    </source>
</reference>
<evidence type="ECO:0000256" key="4">
    <source>
        <dbReference type="SAM" id="MobiDB-lite"/>
    </source>
</evidence>
<dbReference type="Gene3D" id="3.90.79.10">
    <property type="entry name" value="Nucleoside Triphosphate Pyrophosphohydrolase"/>
    <property type="match status" value="1"/>
</dbReference>
<dbReference type="PRINTS" id="PR00502">
    <property type="entry name" value="NUDIXFAMILY"/>
</dbReference>
<dbReference type="InterPro" id="IPR020476">
    <property type="entry name" value="Nudix_hydrolase"/>
</dbReference>
<protein>
    <submittedName>
        <fullName evidence="6">NUDIX hydrolase domain-like protein</fullName>
    </submittedName>
</protein>
<dbReference type="eggNOG" id="ENOG502QRQY">
    <property type="taxonomic scope" value="Eukaryota"/>
</dbReference>
<dbReference type="InterPro" id="IPR020084">
    <property type="entry name" value="NUDIX_hydrolase_CS"/>
</dbReference>
<feature type="compositionally biased region" description="Basic residues" evidence="4">
    <location>
        <begin position="62"/>
        <end position="74"/>
    </location>
</feature>
<dbReference type="PROSITE" id="PS00893">
    <property type="entry name" value="NUDIX_BOX"/>
    <property type="match status" value="1"/>
</dbReference>
<evidence type="ECO:0000256" key="2">
    <source>
        <dbReference type="ARBA" id="ARBA00022801"/>
    </source>
</evidence>
<proteinExistence type="inferred from homology"/>
<comment type="cofactor">
    <cofactor evidence="1">
        <name>Mg(2+)</name>
        <dbReference type="ChEBI" id="CHEBI:18420"/>
    </cofactor>
</comment>
<dbReference type="EMBL" id="KZ155781">
    <property type="protein sequence ID" value="OUS46726.1"/>
    <property type="molecule type" value="Genomic_DNA"/>
</dbReference>
<organism evidence="6">
    <name type="scientific">Ostreococcus tauri</name>
    <name type="common">Marine green alga</name>
    <dbReference type="NCBI Taxonomy" id="70448"/>
    <lineage>
        <taxon>Eukaryota</taxon>
        <taxon>Viridiplantae</taxon>
        <taxon>Chlorophyta</taxon>
        <taxon>Mamiellophyceae</taxon>
        <taxon>Mamiellales</taxon>
        <taxon>Bathycoccaceae</taxon>
        <taxon>Ostreococcus</taxon>
    </lineage>
</organism>
<keyword evidence="2 3" id="KW-0378">Hydrolase</keyword>
<dbReference type="PROSITE" id="PS51462">
    <property type="entry name" value="NUDIX"/>
    <property type="match status" value="1"/>
</dbReference>
<evidence type="ECO:0000256" key="3">
    <source>
        <dbReference type="RuleBase" id="RU003476"/>
    </source>
</evidence>
<dbReference type="PANTHER" id="PTHR43046:SF14">
    <property type="entry name" value="MUTT_NUDIX FAMILY PROTEIN"/>
    <property type="match status" value="1"/>
</dbReference>
<dbReference type="Proteomes" id="UP000195557">
    <property type="component" value="Unassembled WGS sequence"/>
</dbReference>
<evidence type="ECO:0000313" key="6">
    <source>
        <dbReference type="EMBL" id="OUS46726.1"/>
    </source>
</evidence>
<dbReference type="InterPro" id="IPR015797">
    <property type="entry name" value="NUDIX_hydrolase-like_dom_sf"/>
</dbReference>
<dbReference type="SUPFAM" id="SSF55811">
    <property type="entry name" value="Nudix"/>
    <property type="match status" value="1"/>
</dbReference>
<accession>A0A1Y5IB36</accession>
<dbReference type="PANTHER" id="PTHR43046">
    <property type="entry name" value="GDP-MANNOSE MANNOSYL HYDROLASE"/>
    <property type="match status" value="1"/>
</dbReference>
<comment type="similarity">
    <text evidence="3">Belongs to the Nudix hydrolase family.</text>
</comment>
<evidence type="ECO:0000259" key="5">
    <source>
        <dbReference type="PROSITE" id="PS51462"/>
    </source>
</evidence>
<feature type="domain" description="Nudix hydrolase" evidence="5">
    <location>
        <begin position="89"/>
        <end position="251"/>
    </location>
</feature>
<sequence>MRAIVARARRASELGVGVLARARERAATRAGSTTTGRRVARTTAGSVRASMDSDLDSDSERRRKKTEKRMKKSGKPYPESRSVMVRGERYRRCACAVVFDDRGMILVGERSDRPGSWNMPQGGIEKNESLEDAASRELYEETGIMVGKSGVVELVGALPEDDGYAYRVDGASWLADRGLAGQRLEFCLFRWRAKSDEDARAMEDPSNHPAVNLSGLNGETREFERLDWKSFDDVVASVWPSKRAPYELMRDVAAPIVAANVRDQS</sequence>
<evidence type="ECO:0000256" key="1">
    <source>
        <dbReference type="ARBA" id="ARBA00001946"/>
    </source>
</evidence>
<gene>
    <name evidence="6" type="ORF">BE221DRAFT_191726</name>
</gene>
<dbReference type="Pfam" id="PF00293">
    <property type="entry name" value="NUDIX"/>
    <property type="match status" value="1"/>
</dbReference>
<feature type="compositionally biased region" description="Low complexity" evidence="4">
    <location>
        <begin position="28"/>
        <end position="52"/>
    </location>
</feature>
<dbReference type="AlphaFoldDB" id="A0A1Y5IB36"/>
<dbReference type="GO" id="GO:0016787">
    <property type="term" value="F:hydrolase activity"/>
    <property type="evidence" value="ECO:0007669"/>
    <property type="project" value="UniProtKB-KW"/>
</dbReference>
<dbReference type="InterPro" id="IPR000086">
    <property type="entry name" value="NUDIX_hydrolase_dom"/>
</dbReference>